<dbReference type="OrthoDB" id="110209at2"/>
<evidence type="ECO:0000256" key="6">
    <source>
        <dbReference type="ARBA" id="ARBA00023244"/>
    </source>
</evidence>
<comment type="miscellaneous">
    <text evidence="9">During catalysis, the active site Cys acts as a nucleophile attacking the alpha-carbonyl group of tRNA-bound glutamate with the formation of a thioester intermediate between enzyme and glutamate, and the concomitant release of tRNA(Glu). The thioester intermediate is finally reduced by direct hydride transfer from NADPH, to form the product GSA.</text>
</comment>
<feature type="active site" description="Nucleophile" evidence="9 10">
    <location>
        <position position="50"/>
    </location>
</feature>
<feature type="binding site" evidence="9 11">
    <location>
        <position position="109"/>
    </location>
    <ligand>
        <name>substrate</name>
    </ligand>
</feature>
<keyword evidence="4 9" id="KW-0521">NADP</keyword>
<dbReference type="InterPro" id="IPR006151">
    <property type="entry name" value="Shikm_DH/Glu-tRNA_Rdtase"/>
</dbReference>
<dbReference type="KEGG" id="hcv:FTV88_1668"/>
<dbReference type="GO" id="GO:0008883">
    <property type="term" value="F:glutamyl-tRNA reductase activity"/>
    <property type="evidence" value="ECO:0007669"/>
    <property type="project" value="UniProtKB-UniRule"/>
</dbReference>
<evidence type="ECO:0000259" key="15">
    <source>
        <dbReference type="Pfam" id="PF00745"/>
    </source>
</evidence>
<evidence type="ECO:0000259" key="16">
    <source>
        <dbReference type="Pfam" id="PF01488"/>
    </source>
</evidence>
<dbReference type="PROSITE" id="PS00747">
    <property type="entry name" value="GLUTR"/>
    <property type="match status" value="1"/>
</dbReference>
<keyword evidence="19" id="KW-1185">Reference proteome</keyword>
<evidence type="ECO:0000313" key="19">
    <source>
        <dbReference type="Proteomes" id="UP000366051"/>
    </source>
</evidence>
<feature type="domain" description="Glutamyl-tRNA reductase N-terminal" evidence="17">
    <location>
        <begin position="6"/>
        <end position="156"/>
    </location>
</feature>
<feature type="domain" description="Quinate/shikimate 5-dehydrogenase/glutamyl-tRNA reductase" evidence="16">
    <location>
        <begin position="171"/>
        <end position="306"/>
    </location>
</feature>
<dbReference type="Pfam" id="PF00745">
    <property type="entry name" value="GlutR_dimer"/>
    <property type="match status" value="1"/>
</dbReference>
<proteinExistence type="inferred from homology"/>
<dbReference type="RefSeq" id="WP_153725076.1">
    <property type="nucleotide sequence ID" value="NZ_CP045875.1"/>
</dbReference>
<keyword evidence="5 9" id="KW-0560">Oxidoreductase</keyword>
<dbReference type="FunFam" id="3.40.50.720:FF:000031">
    <property type="entry name" value="Glutamyl-tRNA reductase"/>
    <property type="match status" value="1"/>
</dbReference>
<dbReference type="PANTHER" id="PTHR43013">
    <property type="entry name" value="GLUTAMYL-TRNA REDUCTASE"/>
    <property type="match status" value="1"/>
</dbReference>
<evidence type="ECO:0000259" key="17">
    <source>
        <dbReference type="Pfam" id="PF05201"/>
    </source>
</evidence>
<evidence type="ECO:0000256" key="11">
    <source>
        <dbReference type="PIRSR" id="PIRSR000445-2"/>
    </source>
</evidence>
<reference evidence="19" key="1">
    <citation type="submission" date="2019-11" db="EMBL/GenBank/DDBJ databases">
        <title>Genome sequence of Heliorestis convoluta strain HH, an alkaliphilic and minimalistic phototrophic bacterium from a soda lake in Egypt.</title>
        <authorList>
            <person name="Dewey E.D."/>
            <person name="Stokes L.M."/>
            <person name="Burchell B.M."/>
            <person name="Shaffer K.N."/>
            <person name="Huntington A.M."/>
            <person name="Baker J.M."/>
            <person name="Nadendla S."/>
            <person name="Giglio M.G."/>
            <person name="Touchman J.W."/>
            <person name="Blankenship R.E."/>
            <person name="Madigan M.T."/>
            <person name="Sattley W.M."/>
        </authorList>
    </citation>
    <scope>NUCLEOTIDE SEQUENCE [LARGE SCALE GENOMIC DNA]</scope>
    <source>
        <strain evidence="19">HH</strain>
    </source>
</reference>
<evidence type="ECO:0000256" key="5">
    <source>
        <dbReference type="ARBA" id="ARBA00023002"/>
    </source>
</evidence>
<evidence type="ECO:0000256" key="3">
    <source>
        <dbReference type="ARBA" id="ARBA00012970"/>
    </source>
</evidence>
<feature type="site" description="Important for activity" evidence="9 13">
    <location>
        <position position="99"/>
    </location>
</feature>
<organism evidence="18 19">
    <name type="scientific">Heliorestis convoluta</name>
    <dbReference type="NCBI Taxonomy" id="356322"/>
    <lineage>
        <taxon>Bacteria</taxon>
        <taxon>Bacillati</taxon>
        <taxon>Bacillota</taxon>
        <taxon>Clostridia</taxon>
        <taxon>Eubacteriales</taxon>
        <taxon>Heliobacteriaceae</taxon>
        <taxon>Heliorestis</taxon>
    </lineage>
</organism>
<evidence type="ECO:0000256" key="9">
    <source>
        <dbReference type="HAMAP-Rule" id="MF_00087"/>
    </source>
</evidence>
<keyword evidence="6 9" id="KW-0627">Porphyrin biosynthesis</keyword>
<evidence type="ECO:0000256" key="2">
    <source>
        <dbReference type="ARBA" id="ARBA00005916"/>
    </source>
</evidence>
<comment type="catalytic activity">
    <reaction evidence="7 9 14">
        <text>(S)-4-amino-5-oxopentanoate + tRNA(Glu) + NADP(+) = L-glutamyl-tRNA(Glu) + NADPH + H(+)</text>
        <dbReference type="Rhea" id="RHEA:12344"/>
        <dbReference type="Rhea" id="RHEA-COMP:9663"/>
        <dbReference type="Rhea" id="RHEA-COMP:9680"/>
        <dbReference type="ChEBI" id="CHEBI:15378"/>
        <dbReference type="ChEBI" id="CHEBI:57501"/>
        <dbReference type="ChEBI" id="CHEBI:57783"/>
        <dbReference type="ChEBI" id="CHEBI:58349"/>
        <dbReference type="ChEBI" id="CHEBI:78442"/>
        <dbReference type="ChEBI" id="CHEBI:78520"/>
        <dbReference type="EC" id="1.2.1.70"/>
    </reaction>
</comment>
<dbReference type="HAMAP" id="MF_00087">
    <property type="entry name" value="Glu_tRNA_reductase"/>
    <property type="match status" value="1"/>
</dbReference>
<dbReference type="Pfam" id="PF05201">
    <property type="entry name" value="GlutR_N"/>
    <property type="match status" value="1"/>
</dbReference>
<protein>
    <recommendedName>
        <fullName evidence="8 9">Glutamyl-tRNA reductase</fullName>
        <shortName evidence="9">GluTR</shortName>
        <ecNumber evidence="3 9">1.2.1.70</ecNumber>
    </recommendedName>
</protein>
<evidence type="ECO:0000256" key="14">
    <source>
        <dbReference type="RuleBase" id="RU000584"/>
    </source>
</evidence>
<dbReference type="GO" id="GO:0019353">
    <property type="term" value="P:protoporphyrinogen IX biosynthetic process from glutamate"/>
    <property type="evidence" value="ECO:0007669"/>
    <property type="project" value="TreeGrafter"/>
</dbReference>
<gene>
    <name evidence="9" type="primary">hemA</name>
    <name evidence="18" type="ORF">FTV88_1668</name>
</gene>
<dbReference type="Pfam" id="PF01488">
    <property type="entry name" value="Shikimate_DH"/>
    <property type="match status" value="1"/>
</dbReference>
<evidence type="ECO:0000256" key="13">
    <source>
        <dbReference type="PIRSR" id="PIRSR000445-4"/>
    </source>
</evidence>
<evidence type="ECO:0000256" key="4">
    <source>
        <dbReference type="ARBA" id="ARBA00022857"/>
    </source>
</evidence>
<dbReference type="InterPro" id="IPR000343">
    <property type="entry name" value="4pyrrol_synth_GluRdtase"/>
</dbReference>
<dbReference type="InterPro" id="IPR018214">
    <property type="entry name" value="GluRdtase_CS"/>
</dbReference>
<dbReference type="InterPro" id="IPR036453">
    <property type="entry name" value="GluRdtase_dimer_dom_sf"/>
</dbReference>
<name>A0A5Q2MYN6_9FIRM</name>
<dbReference type="Proteomes" id="UP000366051">
    <property type="component" value="Chromosome"/>
</dbReference>
<comment type="domain">
    <text evidence="9">Possesses an unusual extended V-shaped dimeric structure with each monomer consisting of three distinct domains arranged along a curved 'spinal' alpha-helix. The N-terminal catalytic domain specifically recognizes the glutamate moiety of the substrate. The second domain is the NADPH-binding domain, and the third C-terminal domain is responsible for dimerization.</text>
</comment>
<dbReference type="UniPathway" id="UPA00251">
    <property type="reaction ID" value="UER00316"/>
</dbReference>
<dbReference type="CDD" id="cd05213">
    <property type="entry name" value="NAD_bind_Glutamyl_tRNA_reduct"/>
    <property type="match status" value="1"/>
</dbReference>
<dbReference type="EMBL" id="CP045875">
    <property type="protein sequence ID" value="QGG47767.1"/>
    <property type="molecule type" value="Genomic_DNA"/>
</dbReference>
<evidence type="ECO:0000256" key="7">
    <source>
        <dbReference type="ARBA" id="ARBA00047464"/>
    </source>
</evidence>
<feature type="binding site" evidence="9 12">
    <location>
        <begin position="189"/>
        <end position="194"/>
    </location>
    <ligand>
        <name>NADP(+)</name>
        <dbReference type="ChEBI" id="CHEBI:58349"/>
    </ligand>
</feature>
<feature type="binding site" evidence="9 11">
    <location>
        <begin position="114"/>
        <end position="116"/>
    </location>
    <ligand>
        <name>substrate</name>
    </ligand>
</feature>
<comment type="function">
    <text evidence="9">Catalyzes the NADPH-dependent reduction of glutamyl-tRNA(Glu) to glutamate 1-semialdehyde (GSA).</text>
</comment>
<evidence type="ECO:0000256" key="1">
    <source>
        <dbReference type="ARBA" id="ARBA00005059"/>
    </source>
</evidence>
<dbReference type="Gene3D" id="3.30.460.30">
    <property type="entry name" value="Glutamyl-tRNA reductase, N-terminal domain"/>
    <property type="match status" value="1"/>
</dbReference>
<dbReference type="SUPFAM" id="SSF69075">
    <property type="entry name" value="Glutamyl tRNA-reductase dimerization domain"/>
    <property type="match status" value="1"/>
</dbReference>
<sequence>MFIFVVGLNHKSAPVEVREQLTFPESTIGESLTRLRSEKAIEGCIILSTCNRTEIYCATTDLEKGLASVRRFVTNSGPLVVDDFANHFYTHSIYDAIRHLFRVAAGLDSMVLGETQILGQVRRAYQLACEHGASNSVLNTWFQQAIAVGKRVRTETGIDQNPVSISYTAVELARQVFDSLGGKTALILGAGKMSELTLKHLCSNGVSTVIVANRSFDRAEALASQFGGRAISFSELENYIVEADIIISCTAATHYVVRKNMVENIMACRAERPLFLIDIAVPRDVEPSVGTVQGVHLFDVDDLQNVIDQNLAERRKAASQAEIIIEQEINKFLKWLNSLFVVPTIIALKSKGDDIKNKELDRAFAKLKNLSEKEQNAIGALASSLVNQILHDPITQIRQHAASPEGHLYSEILQNLFNLEVAGQRQKKNVEYSETRSQK</sequence>
<dbReference type="AlphaFoldDB" id="A0A5Q2MYN6"/>
<evidence type="ECO:0000256" key="12">
    <source>
        <dbReference type="PIRSR" id="PIRSR000445-3"/>
    </source>
</evidence>
<dbReference type="InterPro" id="IPR036343">
    <property type="entry name" value="GluRdtase_N_sf"/>
</dbReference>
<feature type="domain" description="Tetrapyrrole biosynthesis glutamyl-tRNA reductase dimerisation" evidence="15">
    <location>
        <begin position="320"/>
        <end position="419"/>
    </location>
</feature>
<feature type="binding site" evidence="9 11">
    <location>
        <position position="120"/>
    </location>
    <ligand>
        <name>substrate</name>
    </ligand>
</feature>
<comment type="similarity">
    <text evidence="2 9 14">Belongs to the glutamyl-tRNA reductase family.</text>
</comment>
<evidence type="ECO:0000313" key="18">
    <source>
        <dbReference type="EMBL" id="QGG47767.1"/>
    </source>
</evidence>
<dbReference type="PANTHER" id="PTHR43013:SF1">
    <property type="entry name" value="GLUTAMYL-TRNA REDUCTASE"/>
    <property type="match status" value="1"/>
</dbReference>
<evidence type="ECO:0000256" key="10">
    <source>
        <dbReference type="PIRSR" id="PIRSR000445-1"/>
    </source>
</evidence>
<dbReference type="EC" id="1.2.1.70" evidence="3 9"/>
<comment type="subunit">
    <text evidence="9">Homodimer.</text>
</comment>
<accession>A0A5Q2MYN6</accession>
<dbReference type="GO" id="GO:0050661">
    <property type="term" value="F:NADP binding"/>
    <property type="evidence" value="ECO:0007669"/>
    <property type="project" value="InterPro"/>
</dbReference>
<feature type="binding site" evidence="9 11">
    <location>
        <begin position="49"/>
        <end position="52"/>
    </location>
    <ligand>
        <name>substrate</name>
    </ligand>
</feature>
<dbReference type="InterPro" id="IPR036291">
    <property type="entry name" value="NAD(P)-bd_dom_sf"/>
</dbReference>
<comment type="pathway">
    <text evidence="1 9 14">Porphyrin-containing compound metabolism; protoporphyrin-IX biosynthesis; 5-aminolevulinate from L-glutamyl-tRNA(Glu): step 1/2.</text>
</comment>
<dbReference type="InterPro" id="IPR015896">
    <property type="entry name" value="4pyrrol_synth_GluRdtase_dimer"/>
</dbReference>
<dbReference type="NCBIfam" id="TIGR01035">
    <property type="entry name" value="hemA"/>
    <property type="match status" value="1"/>
</dbReference>
<dbReference type="InterPro" id="IPR015895">
    <property type="entry name" value="4pyrrol_synth_GluRdtase_N"/>
</dbReference>
<dbReference type="FunFam" id="3.30.460.30:FF:000001">
    <property type="entry name" value="Glutamyl-tRNA reductase"/>
    <property type="match status" value="1"/>
</dbReference>
<evidence type="ECO:0000256" key="8">
    <source>
        <dbReference type="ARBA" id="ARBA00068659"/>
    </source>
</evidence>
<dbReference type="Gene3D" id="3.40.50.720">
    <property type="entry name" value="NAD(P)-binding Rossmann-like Domain"/>
    <property type="match status" value="1"/>
</dbReference>
<dbReference type="SUPFAM" id="SSF51735">
    <property type="entry name" value="NAD(P)-binding Rossmann-fold domains"/>
    <property type="match status" value="1"/>
</dbReference>
<dbReference type="NCBIfam" id="NF000744">
    <property type="entry name" value="PRK00045.1-3"/>
    <property type="match status" value="1"/>
</dbReference>
<dbReference type="SUPFAM" id="SSF69742">
    <property type="entry name" value="Glutamyl tRNA-reductase catalytic, N-terminal domain"/>
    <property type="match status" value="1"/>
</dbReference>
<dbReference type="PIRSF" id="PIRSF000445">
    <property type="entry name" value="4pyrrol_synth_GluRdtase"/>
    <property type="match status" value="1"/>
</dbReference>